<feature type="chain" id="PRO_5035468579" description="Generative cell specific-1/HAP2 domain-containing protein" evidence="12">
    <location>
        <begin position="30"/>
        <end position="279"/>
    </location>
</feature>
<dbReference type="PANTHER" id="PTHR31764">
    <property type="entry name" value="PROTEIN HAPLESS 2"/>
    <property type="match status" value="1"/>
</dbReference>
<evidence type="ECO:0000256" key="3">
    <source>
        <dbReference type="ARBA" id="ARBA00022475"/>
    </source>
</evidence>
<protein>
    <recommendedName>
        <fullName evidence="13">Generative cell specific-1/HAP2 domain-containing protein</fullName>
    </recommendedName>
</protein>
<comment type="similarity">
    <text evidence="2">Belongs to the HAP2/GCS1 family.</text>
</comment>
<keyword evidence="10" id="KW-0278">Fertilization</keyword>
<dbReference type="Gene3D" id="1.25.40.1010">
    <property type="match status" value="1"/>
</dbReference>
<keyword evidence="9" id="KW-1015">Disulfide bond</keyword>
<dbReference type="EMBL" id="CM017879">
    <property type="protein sequence ID" value="KAG1359197.1"/>
    <property type="molecule type" value="Genomic_DNA"/>
</dbReference>
<proteinExistence type="inferred from homology"/>
<evidence type="ECO:0000256" key="8">
    <source>
        <dbReference type="ARBA" id="ARBA00023136"/>
    </source>
</evidence>
<reference evidence="14" key="2">
    <citation type="submission" date="2019-07" db="EMBL/GenBank/DDBJ databases">
        <authorList>
            <person name="Yang Y."/>
            <person name="Bocs S."/>
            <person name="Baudouin L."/>
        </authorList>
    </citation>
    <scope>NUCLEOTIDE SEQUENCE</scope>
    <source>
        <tissue evidence="14">Spear leaf of Hainan Tall coconut</tissue>
    </source>
</reference>
<evidence type="ECO:0000256" key="6">
    <source>
        <dbReference type="ARBA" id="ARBA00022989"/>
    </source>
</evidence>
<evidence type="ECO:0000256" key="4">
    <source>
        <dbReference type="ARBA" id="ARBA00022692"/>
    </source>
</evidence>
<gene>
    <name evidence="14" type="ORF">COCNU_08G006430</name>
</gene>
<feature type="domain" description="Generative cell specific-1/HAP2" evidence="13">
    <location>
        <begin position="50"/>
        <end position="114"/>
    </location>
</feature>
<evidence type="ECO:0000256" key="10">
    <source>
        <dbReference type="ARBA" id="ARBA00023279"/>
    </source>
</evidence>
<evidence type="ECO:0000313" key="14">
    <source>
        <dbReference type="EMBL" id="KAG1359197.1"/>
    </source>
</evidence>
<feature type="signal peptide" evidence="12">
    <location>
        <begin position="1"/>
        <end position="29"/>
    </location>
</feature>
<dbReference type="PANTHER" id="PTHR31764:SF0">
    <property type="entry name" value="GENERATIVE CELL SPECIFIC-1_HAP2 DOMAIN-CONTAINING PROTEIN"/>
    <property type="match status" value="1"/>
</dbReference>
<keyword evidence="6" id="KW-1133">Transmembrane helix</keyword>
<evidence type="ECO:0000259" key="13">
    <source>
        <dbReference type="Pfam" id="PF10699"/>
    </source>
</evidence>
<dbReference type="InterPro" id="IPR018928">
    <property type="entry name" value="HAP2/GCS1_dom"/>
</dbReference>
<evidence type="ECO:0000256" key="11">
    <source>
        <dbReference type="SAM" id="MobiDB-lite"/>
    </source>
</evidence>
<organism evidence="14 15">
    <name type="scientific">Cocos nucifera</name>
    <name type="common">Coconut palm</name>
    <dbReference type="NCBI Taxonomy" id="13894"/>
    <lineage>
        <taxon>Eukaryota</taxon>
        <taxon>Viridiplantae</taxon>
        <taxon>Streptophyta</taxon>
        <taxon>Embryophyta</taxon>
        <taxon>Tracheophyta</taxon>
        <taxon>Spermatophyta</taxon>
        <taxon>Magnoliopsida</taxon>
        <taxon>Liliopsida</taxon>
        <taxon>Arecaceae</taxon>
        <taxon>Arecoideae</taxon>
        <taxon>Cocoseae</taxon>
        <taxon>Attaleinae</taxon>
        <taxon>Cocos</taxon>
    </lineage>
</organism>
<feature type="compositionally biased region" description="Basic residues" evidence="11">
    <location>
        <begin position="191"/>
        <end position="211"/>
    </location>
</feature>
<keyword evidence="3" id="KW-1003">Cell membrane</keyword>
<evidence type="ECO:0000256" key="7">
    <source>
        <dbReference type="ARBA" id="ARBA00023121"/>
    </source>
</evidence>
<name>A0A8K0IIE2_COCNU</name>
<sequence length="279" mass="32700">MESRWRPPARRIPPLRLFLLLLLHPSSTAVEVLSKSKLERCVRVSESDQLQCHKKVVINLAVPSGSSGGEASIVAELVEVEENDTQKMQAIRSPPVITINKSAAYALYELTYIRVRICMPDQFNGENFFVASYAVRIYVILRERRRKMKERKEDEERKKVKGKNKKKNEGKKGTEKQKKRKKEGRKERERERKRKKRKKGREKKKKEKRKERKEGGRKERKDVAYKPEELYVKTRKCEPDAGAKVVKICERLRDQNGHVIENTQVVIVEISHLNIIIKF</sequence>
<evidence type="ECO:0000256" key="2">
    <source>
        <dbReference type="ARBA" id="ARBA00010929"/>
    </source>
</evidence>
<dbReference type="AlphaFoldDB" id="A0A8K0IIE2"/>
<keyword evidence="5 12" id="KW-0732">Signal</keyword>
<dbReference type="GO" id="GO:0005886">
    <property type="term" value="C:plasma membrane"/>
    <property type="evidence" value="ECO:0007669"/>
    <property type="project" value="UniProtKB-SubCell"/>
</dbReference>
<keyword evidence="15" id="KW-1185">Reference proteome</keyword>
<evidence type="ECO:0000313" key="15">
    <source>
        <dbReference type="Proteomes" id="UP000797356"/>
    </source>
</evidence>
<feature type="compositionally biased region" description="Basic residues" evidence="11">
    <location>
        <begin position="159"/>
        <end position="169"/>
    </location>
</feature>
<evidence type="ECO:0000256" key="9">
    <source>
        <dbReference type="ARBA" id="ARBA00023157"/>
    </source>
</evidence>
<dbReference type="GO" id="GO:0008289">
    <property type="term" value="F:lipid binding"/>
    <property type="evidence" value="ECO:0007669"/>
    <property type="project" value="UniProtKB-KW"/>
</dbReference>
<keyword evidence="7" id="KW-0446">Lipid-binding</keyword>
<evidence type="ECO:0000256" key="5">
    <source>
        <dbReference type="ARBA" id="ARBA00022729"/>
    </source>
</evidence>
<reference evidence="14" key="1">
    <citation type="journal article" date="2017" name="Gigascience">
        <title>The genome draft of coconut (Cocos nucifera).</title>
        <authorList>
            <person name="Xiao Y."/>
            <person name="Xu P."/>
            <person name="Fan H."/>
            <person name="Baudouin L."/>
            <person name="Xia W."/>
            <person name="Bocs S."/>
            <person name="Xu J."/>
            <person name="Li Q."/>
            <person name="Guo A."/>
            <person name="Zhou L."/>
            <person name="Li J."/>
            <person name="Wu Y."/>
            <person name="Ma Z."/>
            <person name="Armero A."/>
            <person name="Issali A.E."/>
            <person name="Liu N."/>
            <person name="Peng M."/>
            <person name="Yang Y."/>
        </authorList>
    </citation>
    <scope>NUCLEOTIDE SEQUENCE</scope>
    <source>
        <tissue evidence="14">Spear leaf of Hainan Tall coconut</tissue>
    </source>
</reference>
<comment type="subcellular location">
    <subcellularLocation>
        <location evidence="1">Cell membrane</location>
        <topology evidence="1">Single-pass type I membrane protein</topology>
    </subcellularLocation>
</comment>
<accession>A0A8K0IIE2</accession>
<evidence type="ECO:0000256" key="12">
    <source>
        <dbReference type="SAM" id="SignalP"/>
    </source>
</evidence>
<comment type="caution">
    <text evidence="14">The sequence shown here is derived from an EMBL/GenBank/DDBJ whole genome shotgun (WGS) entry which is preliminary data.</text>
</comment>
<evidence type="ECO:0000256" key="1">
    <source>
        <dbReference type="ARBA" id="ARBA00004251"/>
    </source>
</evidence>
<dbReference type="Pfam" id="PF10699">
    <property type="entry name" value="HAP2-GCS1"/>
    <property type="match status" value="1"/>
</dbReference>
<dbReference type="OrthoDB" id="781158at2759"/>
<feature type="region of interest" description="Disordered" evidence="11">
    <location>
        <begin position="148"/>
        <end position="220"/>
    </location>
</feature>
<keyword evidence="8" id="KW-0472">Membrane</keyword>
<dbReference type="InterPro" id="IPR040326">
    <property type="entry name" value="HAP2/GCS1"/>
</dbReference>
<keyword evidence="4" id="KW-0812">Transmembrane</keyword>
<dbReference type="Proteomes" id="UP000797356">
    <property type="component" value="Chromosome 8"/>
</dbReference>